<dbReference type="RefSeq" id="WP_201853863.1">
    <property type="nucleotide sequence ID" value="NZ_JAERRG010000011.1"/>
</dbReference>
<dbReference type="SUPFAM" id="SSF55874">
    <property type="entry name" value="ATPase domain of HSP90 chaperone/DNA topoisomerase II/histidine kinase"/>
    <property type="match status" value="1"/>
</dbReference>
<feature type="region of interest" description="Disordered" evidence="2">
    <location>
        <begin position="675"/>
        <end position="712"/>
    </location>
</feature>
<dbReference type="EMBL" id="JAERRG010000011">
    <property type="protein sequence ID" value="MBL1115967.1"/>
    <property type="molecule type" value="Genomic_DNA"/>
</dbReference>
<evidence type="ECO:0000256" key="1">
    <source>
        <dbReference type="ARBA" id="ARBA00022801"/>
    </source>
</evidence>
<feature type="domain" description="PAS" evidence="3">
    <location>
        <begin position="190"/>
        <end position="255"/>
    </location>
</feature>
<dbReference type="Gene3D" id="3.30.565.10">
    <property type="entry name" value="Histidine kinase-like ATPase, C-terminal domain"/>
    <property type="match status" value="1"/>
</dbReference>
<dbReference type="InterPro" id="IPR013656">
    <property type="entry name" value="PAS_4"/>
</dbReference>
<evidence type="ECO:0000259" key="4">
    <source>
        <dbReference type="SMART" id="SM00331"/>
    </source>
</evidence>
<dbReference type="InterPro" id="IPR003594">
    <property type="entry name" value="HATPase_dom"/>
</dbReference>
<dbReference type="InterPro" id="IPR029016">
    <property type="entry name" value="GAF-like_dom_sf"/>
</dbReference>
<dbReference type="InterPro" id="IPR001932">
    <property type="entry name" value="PPM-type_phosphatase-like_dom"/>
</dbReference>
<protein>
    <submittedName>
        <fullName evidence="5">SpoIIE family protein phosphatase</fullName>
    </submittedName>
</protein>
<evidence type="ECO:0000313" key="6">
    <source>
        <dbReference type="Proteomes" id="UP000621510"/>
    </source>
</evidence>
<name>A0ABS1PU68_9ACTN</name>
<dbReference type="Pfam" id="PF13185">
    <property type="entry name" value="GAF_2"/>
    <property type="match status" value="1"/>
</dbReference>
<dbReference type="Gene3D" id="3.60.40.10">
    <property type="entry name" value="PPM-type phosphatase domain"/>
    <property type="match status" value="1"/>
</dbReference>
<keyword evidence="6" id="KW-1185">Reference proteome</keyword>
<dbReference type="PANTHER" id="PTHR43156">
    <property type="entry name" value="STAGE II SPORULATION PROTEIN E-RELATED"/>
    <property type="match status" value="1"/>
</dbReference>
<dbReference type="CDD" id="cd00130">
    <property type="entry name" value="PAS"/>
    <property type="match status" value="1"/>
</dbReference>
<dbReference type="SUPFAM" id="SSF81606">
    <property type="entry name" value="PP2C-like"/>
    <property type="match status" value="1"/>
</dbReference>
<dbReference type="PANTHER" id="PTHR43156:SF2">
    <property type="entry name" value="STAGE II SPORULATION PROTEIN E"/>
    <property type="match status" value="1"/>
</dbReference>
<dbReference type="Pfam" id="PF13581">
    <property type="entry name" value="HATPase_c_2"/>
    <property type="match status" value="1"/>
</dbReference>
<dbReference type="InterPro" id="IPR003018">
    <property type="entry name" value="GAF"/>
</dbReference>
<feature type="domain" description="PPM-type phosphatase" evidence="4">
    <location>
        <begin position="501"/>
        <end position="744"/>
    </location>
</feature>
<feature type="compositionally biased region" description="Low complexity" evidence="2">
    <location>
        <begin position="675"/>
        <end position="686"/>
    </location>
</feature>
<dbReference type="Proteomes" id="UP000621510">
    <property type="component" value="Unassembled WGS sequence"/>
</dbReference>
<dbReference type="Pfam" id="PF07228">
    <property type="entry name" value="SpoIIE"/>
    <property type="match status" value="1"/>
</dbReference>
<accession>A0ABS1PU68</accession>
<gene>
    <name evidence="5" type="ORF">JK364_26700</name>
</gene>
<dbReference type="Pfam" id="PF08448">
    <property type="entry name" value="PAS_4"/>
    <property type="match status" value="1"/>
</dbReference>
<dbReference type="InterPro" id="IPR036890">
    <property type="entry name" value="HATPase_C_sf"/>
</dbReference>
<feature type="compositionally biased region" description="Basic and acidic residues" evidence="2">
    <location>
        <begin position="687"/>
        <end position="712"/>
    </location>
</feature>
<dbReference type="SMART" id="SM00331">
    <property type="entry name" value="PP2C_SIG"/>
    <property type="match status" value="1"/>
</dbReference>
<dbReference type="InterPro" id="IPR000014">
    <property type="entry name" value="PAS"/>
</dbReference>
<dbReference type="InterPro" id="IPR035965">
    <property type="entry name" value="PAS-like_dom_sf"/>
</dbReference>
<sequence length="871" mass="92803">MGMDVAIAARIRMITEAGDGLSGPDLLGFALDHAVTETGGLGGMVHLRAPGARSLLLTAVHGLIRPVARDWAEVEPAGASAPARAMAQGTPVWAPTLGTGDGTGPALPAGSGLLAVPLITPERVTGALSVLMVPAERPAPERWAAVEALTAWAAPRLRNDPPDQNQDQGRDRNRDRDRDGTGTGTLLADDQVSQALWHMSDAFFAVDGDWRITFVNGEAERLLGAARTTLGRTLWDAFARLSVDEAEPGLRSRYRRAAESGTPVGFEVRWPTNQRWYSMRLVPVPNGLTVYAADITASRAREAERAAAEQAAAERTARIGELTNALAQALTMRDVVNAIADRVLPPFGASGMVVQLIEGDVIRIAGAVGYPQPFLESIDGASIHEVSPVSEVHQTGAPAFVESAEEYTARYPSMAGRPAAAQKQAWAFLPLIVSGRNIGCTVVAFAEPRRLDAEERALLTALSGLMGQAIERARLYDVEHTRAKELQRGLLPRALPSLSSVTTAARYLPASEGIDVGGDWYDVIPLSGARVALVIGDVMGHGLSEAATMGRLRTAVNTLAELEFPPAELLTRLNDVVSELGDNLYATCLYAVYDPVAATCVFSSAGHPPPAVVRPGHPVRFAGGAPDPPLGAAQPPFETTEVSLEEGSLLALYTDGLVESAARDIDRGMRQLASALSSAARAPGPGDARRDGERGYGERGYGERRDGERDENASLERLCDEVLAELLPEKQLTADDAALLIARTHALAPDHIAAWPLSEGPIAAGEARDHVRDQLIRWELAPLTPTAELLVSELVANAIRHGRGPVELRLLRGEGLICEVTDGSLTTPRIRHASETDEGGRGLQLVSALSHRWGTRYTPTGKCIWTEQPLP</sequence>
<keyword evidence="1" id="KW-0378">Hydrolase</keyword>
<dbReference type="SUPFAM" id="SSF55785">
    <property type="entry name" value="PYP-like sensor domain (PAS domain)"/>
    <property type="match status" value="1"/>
</dbReference>
<dbReference type="InterPro" id="IPR052016">
    <property type="entry name" value="Bact_Sigma-Reg"/>
</dbReference>
<proteinExistence type="predicted"/>
<evidence type="ECO:0000313" key="5">
    <source>
        <dbReference type="EMBL" id="MBL1115967.1"/>
    </source>
</evidence>
<dbReference type="SUPFAM" id="SSF55781">
    <property type="entry name" value="GAF domain-like"/>
    <property type="match status" value="2"/>
</dbReference>
<dbReference type="InterPro" id="IPR036457">
    <property type="entry name" value="PPM-type-like_dom_sf"/>
</dbReference>
<evidence type="ECO:0000259" key="3">
    <source>
        <dbReference type="SMART" id="SM00091"/>
    </source>
</evidence>
<reference evidence="5 6" key="1">
    <citation type="submission" date="2021-01" db="EMBL/GenBank/DDBJ databases">
        <title>WGS of actinomycetes isolated from Thailand.</title>
        <authorList>
            <person name="Thawai C."/>
        </authorList>
    </citation>
    <scope>NUCLEOTIDE SEQUENCE [LARGE SCALE GENOMIC DNA]</scope>
    <source>
        <strain evidence="5 6">CA3R110</strain>
    </source>
</reference>
<organism evidence="5 6">
    <name type="scientific">Streptomyces endocoffeicus</name>
    <dbReference type="NCBI Taxonomy" id="2898945"/>
    <lineage>
        <taxon>Bacteria</taxon>
        <taxon>Bacillati</taxon>
        <taxon>Actinomycetota</taxon>
        <taxon>Actinomycetes</taxon>
        <taxon>Kitasatosporales</taxon>
        <taxon>Streptomycetaceae</taxon>
        <taxon>Streptomyces</taxon>
    </lineage>
</organism>
<dbReference type="CDD" id="cd16936">
    <property type="entry name" value="HATPase_RsbW-like"/>
    <property type="match status" value="1"/>
</dbReference>
<comment type="caution">
    <text evidence="5">The sequence shown here is derived from an EMBL/GenBank/DDBJ whole genome shotgun (WGS) entry which is preliminary data.</text>
</comment>
<evidence type="ECO:0000256" key="2">
    <source>
        <dbReference type="SAM" id="MobiDB-lite"/>
    </source>
</evidence>
<dbReference type="SMART" id="SM00091">
    <property type="entry name" value="PAS"/>
    <property type="match status" value="1"/>
</dbReference>
<feature type="region of interest" description="Disordered" evidence="2">
    <location>
        <begin position="154"/>
        <end position="187"/>
    </location>
</feature>
<dbReference type="Gene3D" id="3.30.450.20">
    <property type="entry name" value="PAS domain"/>
    <property type="match status" value="1"/>
</dbReference>
<feature type="compositionally biased region" description="Basic and acidic residues" evidence="2">
    <location>
        <begin position="168"/>
        <end position="180"/>
    </location>
</feature>
<dbReference type="Gene3D" id="3.30.450.40">
    <property type="match status" value="2"/>
</dbReference>